<gene>
    <name evidence="1" type="ORF">D6D22_05095</name>
</gene>
<dbReference type="EMBL" id="QZAL01000063">
    <property type="protein sequence ID" value="THW42021.1"/>
    <property type="molecule type" value="Genomic_DNA"/>
</dbReference>
<comment type="caution">
    <text evidence="1">The sequence shown here is derived from an EMBL/GenBank/DDBJ whole genome shotgun (WGS) entry which is preliminary data.</text>
</comment>
<reference evidence="1 2" key="1">
    <citation type="submission" date="2018-10" db="EMBL/GenBank/DDBJ databases">
        <title>Fifty Aureobasidium pullulans genomes reveal a recombining polyextremotolerant generalist.</title>
        <authorList>
            <person name="Gostincar C."/>
            <person name="Turk M."/>
            <person name="Zajc J."/>
            <person name="Gunde-Cimerman N."/>
        </authorList>
    </citation>
    <scope>NUCLEOTIDE SEQUENCE [LARGE SCALE GENOMIC DNA]</scope>
    <source>
        <strain evidence="1 2">EXF-11013</strain>
    </source>
</reference>
<name>A0A4S9AFS1_AURPU</name>
<evidence type="ECO:0000313" key="2">
    <source>
        <dbReference type="Proteomes" id="UP000310687"/>
    </source>
</evidence>
<sequence length="137" mass="15300">MISSRVFASALRAQAPALQAVKARPAARIFQQTRGLKNTPKLREPVPKEEHSAHTISQRIRTLRKIPPELIPIGTFCLDHFFHSETNNSQVSSLRNVAIGFAGYSLIRKLFTDGTLRLYRSRGHNQASSPSDTKPSH</sequence>
<organism evidence="1 2">
    <name type="scientific">Aureobasidium pullulans</name>
    <name type="common">Black yeast</name>
    <name type="synonym">Pullularia pullulans</name>
    <dbReference type="NCBI Taxonomy" id="5580"/>
    <lineage>
        <taxon>Eukaryota</taxon>
        <taxon>Fungi</taxon>
        <taxon>Dikarya</taxon>
        <taxon>Ascomycota</taxon>
        <taxon>Pezizomycotina</taxon>
        <taxon>Dothideomycetes</taxon>
        <taxon>Dothideomycetidae</taxon>
        <taxon>Dothideales</taxon>
        <taxon>Saccotheciaceae</taxon>
        <taxon>Aureobasidium</taxon>
    </lineage>
</organism>
<proteinExistence type="predicted"/>
<dbReference type="Proteomes" id="UP000310687">
    <property type="component" value="Unassembled WGS sequence"/>
</dbReference>
<dbReference type="AlphaFoldDB" id="A0A4S9AFS1"/>
<accession>A0A4S9AFS1</accession>
<protein>
    <submittedName>
        <fullName evidence="1">Uncharacterized protein</fullName>
    </submittedName>
</protein>
<evidence type="ECO:0000313" key="1">
    <source>
        <dbReference type="EMBL" id="THW42021.1"/>
    </source>
</evidence>